<comment type="subunit">
    <text evidence="7">Homodimer.</text>
</comment>
<proteinExistence type="inferred from homology"/>
<comment type="pathway">
    <text evidence="2 7">Isoprenoid biosynthesis; isopentenyl diphosphate biosynthesis via DXP pathway; isopentenyl diphosphate from 1-deoxy-D-xylulose 5-phosphate: step 2/6.</text>
</comment>
<evidence type="ECO:0000256" key="3">
    <source>
        <dbReference type="ARBA" id="ARBA00009789"/>
    </source>
</evidence>
<evidence type="ECO:0000313" key="8">
    <source>
        <dbReference type="EMBL" id="URJ28013.1"/>
    </source>
</evidence>
<evidence type="ECO:0000256" key="6">
    <source>
        <dbReference type="ARBA" id="ARBA00023229"/>
    </source>
</evidence>
<dbReference type="InterPro" id="IPR050088">
    <property type="entry name" value="IspD/TarI_cytidylyltransf_bact"/>
</dbReference>
<feature type="site" description="Transition state stabilizer" evidence="7">
    <location>
        <position position="34"/>
    </location>
</feature>
<evidence type="ECO:0000256" key="4">
    <source>
        <dbReference type="ARBA" id="ARBA00022679"/>
    </source>
</evidence>
<dbReference type="GO" id="GO:0050518">
    <property type="term" value="F:2-C-methyl-D-erythritol 4-phosphate cytidylyltransferase activity"/>
    <property type="evidence" value="ECO:0007669"/>
    <property type="project" value="UniProtKB-UniRule"/>
</dbReference>
<dbReference type="InterPro" id="IPR029044">
    <property type="entry name" value="Nucleotide-diphossugar_trans"/>
</dbReference>
<comment type="catalytic activity">
    <reaction evidence="1 7">
        <text>2-C-methyl-D-erythritol 4-phosphate + CTP + H(+) = 4-CDP-2-C-methyl-D-erythritol + diphosphate</text>
        <dbReference type="Rhea" id="RHEA:13429"/>
        <dbReference type="ChEBI" id="CHEBI:15378"/>
        <dbReference type="ChEBI" id="CHEBI:33019"/>
        <dbReference type="ChEBI" id="CHEBI:37563"/>
        <dbReference type="ChEBI" id="CHEBI:57823"/>
        <dbReference type="ChEBI" id="CHEBI:58262"/>
        <dbReference type="EC" id="2.7.7.60"/>
    </reaction>
</comment>
<dbReference type="PANTHER" id="PTHR32125">
    <property type="entry name" value="2-C-METHYL-D-ERYTHRITOL 4-PHOSPHATE CYTIDYLYLTRANSFERASE, CHLOROPLASTIC"/>
    <property type="match status" value="1"/>
</dbReference>
<dbReference type="SUPFAM" id="SSF53448">
    <property type="entry name" value="Nucleotide-diphospho-sugar transferases"/>
    <property type="match status" value="1"/>
</dbReference>
<dbReference type="HAMAP" id="MF_00108">
    <property type="entry name" value="IspD"/>
    <property type="match status" value="1"/>
</dbReference>
<dbReference type="InterPro" id="IPR018294">
    <property type="entry name" value="ISPD_synthase_CS"/>
</dbReference>
<keyword evidence="5 7" id="KW-0548">Nucleotidyltransferase</keyword>
<comment type="similarity">
    <text evidence="3 7">Belongs to the IspD/TarI cytidylyltransferase family. IspD subfamily.</text>
</comment>
<accession>A0A9Q8X0W6</accession>
<keyword evidence="6 7" id="KW-0414">Isoprene biosynthesis</keyword>
<evidence type="ECO:0000256" key="1">
    <source>
        <dbReference type="ARBA" id="ARBA00001282"/>
    </source>
</evidence>
<dbReference type="FunFam" id="3.90.550.10:FF:000003">
    <property type="entry name" value="2-C-methyl-D-erythritol 4-phosphate cytidylyltransferase"/>
    <property type="match status" value="1"/>
</dbReference>
<dbReference type="PANTHER" id="PTHR32125:SF4">
    <property type="entry name" value="2-C-METHYL-D-ERYTHRITOL 4-PHOSPHATE CYTIDYLYLTRANSFERASE, CHLOROPLASTIC"/>
    <property type="match status" value="1"/>
</dbReference>
<sequence>MICFTKRVRNKFPNITAILPAAGTGKRMNSILPKQYYTIGNKTLLEHSISTLLCQSCIRRCIVVVNARDRWFKKLSIAYDPRISVVVGGKTRADSVMAGLQHVKKSVWVMVHDAARPCLHPEDLLRLFEVTKFSQVGGILAIPICNTIKQTYYGTNFVRYTLDRNNLWHALTPQLFNYNLLKSCLKKALKNKVTITDEASAVEYCGYTSILIHGRSDNIKVTHQDDLKLASFYLSELNKKT</sequence>
<dbReference type="EMBL" id="CP097753">
    <property type="protein sequence ID" value="URJ28013.1"/>
    <property type="molecule type" value="Genomic_DNA"/>
</dbReference>
<dbReference type="InterPro" id="IPR001228">
    <property type="entry name" value="IspD"/>
</dbReference>
<organism evidence="8 9">
    <name type="scientific">Candidatus Blochmannia vicinus</name>
    <name type="common">nom. nud.</name>
    <dbReference type="NCBI Taxonomy" id="251540"/>
    <lineage>
        <taxon>Bacteria</taxon>
        <taxon>Pseudomonadati</taxon>
        <taxon>Pseudomonadota</taxon>
        <taxon>Gammaproteobacteria</taxon>
        <taxon>Enterobacterales</taxon>
        <taxon>Enterobacteriaceae</taxon>
        <taxon>ant endosymbionts</taxon>
        <taxon>Candidatus Blochmanniella</taxon>
    </lineage>
</organism>
<comment type="function">
    <text evidence="7">Catalyzes the formation of 4-diphosphocytidyl-2-C-methyl-D-erythritol from CTP and 2-C-methyl-D-erythritol 4-phosphate (MEP).</text>
</comment>
<dbReference type="Proteomes" id="UP001056209">
    <property type="component" value="Chromosome"/>
</dbReference>
<evidence type="ECO:0000256" key="5">
    <source>
        <dbReference type="ARBA" id="ARBA00022695"/>
    </source>
</evidence>
<dbReference type="GO" id="GO:0019288">
    <property type="term" value="P:isopentenyl diphosphate biosynthetic process, methylerythritol 4-phosphate pathway"/>
    <property type="evidence" value="ECO:0007669"/>
    <property type="project" value="UniProtKB-UniRule"/>
</dbReference>
<dbReference type="NCBIfam" id="TIGR00453">
    <property type="entry name" value="ispD"/>
    <property type="match status" value="1"/>
</dbReference>
<protein>
    <recommendedName>
        <fullName evidence="7">2-C-methyl-D-erythritol 4-phosphate cytidylyltransferase</fullName>
        <ecNumber evidence="7">2.7.7.60</ecNumber>
    </recommendedName>
    <alternativeName>
        <fullName evidence="7">4-diphosphocytidyl-2C-methyl-D-erythritol synthase</fullName>
    </alternativeName>
    <alternativeName>
        <fullName evidence="7">MEP cytidylyltransferase</fullName>
        <shortName evidence="7">MCT</shortName>
    </alternativeName>
</protein>
<evidence type="ECO:0000256" key="7">
    <source>
        <dbReference type="HAMAP-Rule" id="MF_00108"/>
    </source>
</evidence>
<dbReference type="RefSeq" id="WP_250248403.1">
    <property type="nucleotide sequence ID" value="NZ_CP097753.1"/>
</dbReference>
<evidence type="ECO:0000313" key="9">
    <source>
        <dbReference type="Proteomes" id="UP001056209"/>
    </source>
</evidence>
<feature type="site" description="Positions MEP for the nucleophilic attack" evidence="7">
    <location>
        <position position="220"/>
    </location>
</feature>
<dbReference type="PROSITE" id="PS01295">
    <property type="entry name" value="ISPD"/>
    <property type="match status" value="1"/>
</dbReference>
<feature type="site" description="Transition state stabilizer" evidence="7">
    <location>
        <position position="27"/>
    </location>
</feature>
<dbReference type="Gene3D" id="3.90.550.10">
    <property type="entry name" value="Spore Coat Polysaccharide Biosynthesis Protein SpsA, Chain A"/>
    <property type="match status" value="1"/>
</dbReference>
<keyword evidence="4 7" id="KW-0808">Transferase</keyword>
<dbReference type="Pfam" id="PF01128">
    <property type="entry name" value="IspD"/>
    <property type="match status" value="1"/>
</dbReference>
<reference evidence="8" key="1">
    <citation type="submission" date="2022-05" db="EMBL/GenBank/DDBJ databases">
        <title>Impact of host demography and evolutionary history on endosymbiont molecular evolution: a test in carpenter ants (Genus Camponotus) and their Blochmannia endosymbionts.</title>
        <authorList>
            <person name="Manthey J.D."/>
            <person name="Giron J.C."/>
            <person name="Hruska J.P."/>
        </authorList>
    </citation>
    <scope>NUCLEOTIDE SEQUENCE</scope>
    <source>
        <strain evidence="8">C-039</strain>
    </source>
</reference>
<dbReference type="EC" id="2.7.7.60" evidence="7"/>
<dbReference type="CDD" id="cd02516">
    <property type="entry name" value="CDP-ME_synthetase"/>
    <property type="match status" value="1"/>
</dbReference>
<dbReference type="AlphaFoldDB" id="A0A9Q8X0W6"/>
<name>A0A9Q8X0W6_9ENTR</name>
<dbReference type="InterPro" id="IPR034683">
    <property type="entry name" value="IspD/TarI"/>
</dbReference>
<evidence type="ECO:0000256" key="2">
    <source>
        <dbReference type="ARBA" id="ARBA00004787"/>
    </source>
</evidence>
<feature type="site" description="Positions MEP for the nucleophilic attack" evidence="7">
    <location>
        <position position="164"/>
    </location>
</feature>
<gene>
    <name evidence="7 8" type="primary">ispD</name>
    <name evidence="8" type="ORF">M9393_02410</name>
</gene>